<name>A0A7W9ICU1_9ACTN</name>
<dbReference type="InterPro" id="IPR051943">
    <property type="entry name" value="TRAFAC_Dynamin-like_GTPase"/>
</dbReference>
<keyword evidence="2" id="KW-1133">Transmembrane helix</keyword>
<proteinExistence type="predicted"/>
<dbReference type="Proteomes" id="UP000540685">
    <property type="component" value="Unassembled WGS sequence"/>
</dbReference>
<gene>
    <name evidence="4" type="ORF">F4562_000973</name>
</gene>
<evidence type="ECO:0000259" key="3">
    <source>
        <dbReference type="Pfam" id="PF00350"/>
    </source>
</evidence>
<dbReference type="Pfam" id="PF00350">
    <property type="entry name" value="Dynamin_N"/>
    <property type="match status" value="1"/>
</dbReference>
<dbReference type="EMBL" id="JACHMP010000001">
    <property type="protein sequence ID" value="MBB5817911.1"/>
    <property type="molecule type" value="Genomic_DNA"/>
</dbReference>
<feature type="compositionally biased region" description="Basic and acidic residues" evidence="1">
    <location>
        <begin position="593"/>
        <end position="609"/>
    </location>
</feature>
<dbReference type="PANTHER" id="PTHR43681">
    <property type="entry name" value="TRANSMEMBRANE GTPASE FZO"/>
    <property type="match status" value="1"/>
</dbReference>
<evidence type="ECO:0000256" key="1">
    <source>
        <dbReference type="SAM" id="MobiDB-lite"/>
    </source>
</evidence>
<feature type="region of interest" description="Disordered" evidence="1">
    <location>
        <begin position="581"/>
        <end position="614"/>
    </location>
</feature>
<sequence length="652" mass="69932">MTTPDPNGPVARLLRYANEVHALAKQSGRQDLAEMLATCASRWKDECTDIVVAGAQKRGKSRLINTLVGRPDLVPVDADVATNCFLSLRRGPQLAAVVHRNTDKGLVQTPITVESIPDYASMRGDIGKRRDVVSVDITLDTPLLDGLRLLDTPGVDSLTVGHRQVTVAMLQRADALLFTLSAQDQPVLRHELEFLAEAAERVQAIAFVLTKVEDSANWKSLMEENKARLRTFVTEAVAADPGRTATLSPLLSAPWIPVSAKLAEAAEAKRREGRHERAAALRARSGMDVLERHLRAFAEGRDSARGATVVAAALSALGSLTAGAKDDVAVGSDDEGDLAARLAEVEADLESLAELTAKRRAGAVANTFLAREVGGIVAARLTEIRQPYENTIATLKSQAQIDKYMAEMPESAQRSLEAAWSQIVYDVEALARTTLDAFARDLGLDPVNLAADRRTAPNLSQIQVRGDTAADEPVNVDLVRDVLPSASMGLSFGGLAAAALGPVGFLLVAPALGAAIYFGRRKMEQVQRSQAAIRNALRDQFALVTREMTLDVERMVTTWRVNVEQAADDSLSRRRKELETRRAELKSASARSAAERRKARESGQERISKIAELTTRGHALRKELATAVAALGAAPPAPAGTQGAVPPVPAGA</sequence>
<dbReference type="AlphaFoldDB" id="A0A7W9ICU1"/>
<dbReference type="Gene3D" id="3.40.50.300">
    <property type="entry name" value="P-loop containing nucleotide triphosphate hydrolases"/>
    <property type="match status" value="1"/>
</dbReference>
<dbReference type="SUPFAM" id="SSF52540">
    <property type="entry name" value="P-loop containing nucleoside triphosphate hydrolases"/>
    <property type="match status" value="1"/>
</dbReference>
<reference evidence="4 5" key="1">
    <citation type="submission" date="2020-08" db="EMBL/GenBank/DDBJ databases">
        <title>Sequencing the genomes of 1000 actinobacteria strains.</title>
        <authorList>
            <person name="Klenk H.-P."/>
        </authorList>
    </citation>
    <scope>NUCLEOTIDE SEQUENCE [LARGE SCALE GENOMIC DNA]</scope>
    <source>
        <strain evidence="4 5">DSM 46887</strain>
    </source>
</reference>
<dbReference type="InterPro" id="IPR045063">
    <property type="entry name" value="Dynamin_N"/>
</dbReference>
<organism evidence="4 5">
    <name type="scientific">Streptosporangium becharense</name>
    <dbReference type="NCBI Taxonomy" id="1816182"/>
    <lineage>
        <taxon>Bacteria</taxon>
        <taxon>Bacillati</taxon>
        <taxon>Actinomycetota</taxon>
        <taxon>Actinomycetes</taxon>
        <taxon>Streptosporangiales</taxon>
        <taxon>Streptosporangiaceae</taxon>
        <taxon>Streptosporangium</taxon>
    </lineage>
</organism>
<evidence type="ECO:0000313" key="5">
    <source>
        <dbReference type="Proteomes" id="UP000540685"/>
    </source>
</evidence>
<keyword evidence="2" id="KW-0472">Membrane</keyword>
<accession>A0A7W9ICU1</accession>
<dbReference type="RefSeq" id="WP_184548305.1">
    <property type="nucleotide sequence ID" value="NZ_JACHMP010000001.1"/>
</dbReference>
<evidence type="ECO:0000256" key="2">
    <source>
        <dbReference type="SAM" id="Phobius"/>
    </source>
</evidence>
<evidence type="ECO:0000313" key="4">
    <source>
        <dbReference type="EMBL" id="MBB5817911.1"/>
    </source>
</evidence>
<keyword evidence="5" id="KW-1185">Reference proteome</keyword>
<comment type="caution">
    <text evidence="4">The sequence shown here is derived from an EMBL/GenBank/DDBJ whole genome shotgun (WGS) entry which is preliminary data.</text>
</comment>
<feature type="transmembrane region" description="Helical" evidence="2">
    <location>
        <begin position="492"/>
        <end position="518"/>
    </location>
</feature>
<feature type="domain" description="Dynamin N-terminal" evidence="3">
    <location>
        <begin position="50"/>
        <end position="211"/>
    </location>
</feature>
<dbReference type="PANTHER" id="PTHR43681:SF1">
    <property type="entry name" value="SARCALUMENIN"/>
    <property type="match status" value="1"/>
</dbReference>
<dbReference type="InterPro" id="IPR027417">
    <property type="entry name" value="P-loop_NTPase"/>
</dbReference>
<protein>
    <recommendedName>
        <fullName evidence="3">Dynamin N-terminal domain-containing protein</fullName>
    </recommendedName>
</protein>
<keyword evidence="2" id="KW-0812">Transmembrane</keyword>